<keyword evidence="3" id="KW-0547">Nucleotide-binding</keyword>
<dbReference type="STRING" id="766136.BHF68_05200"/>
<evidence type="ECO:0000256" key="4">
    <source>
        <dbReference type="ARBA" id="ARBA00022840"/>
    </source>
</evidence>
<dbReference type="PANTHER" id="PTHR43776:SF7">
    <property type="entry name" value="D,D-DIPEPTIDE TRANSPORT ATP-BINDING PROTEIN DDPF-RELATED"/>
    <property type="match status" value="1"/>
</dbReference>
<dbReference type="Gene3D" id="3.40.50.300">
    <property type="entry name" value="P-loop containing nucleotide triphosphate hydrolases"/>
    <property type="match status" value="1"/>
</dbReference>
<dbReference type="PANTHER" id="PTHR43776">
    <property type="entry name" value="TRANSPORT ATP-BINDING PROTEIN"/>
    <property type="match status" value="1"/>
</dbReference>
<dbReference type="InterPro" id="IPR027417">
    <property type="entry name" value="P-loop_NTPase"/>
</dbReference>
<dbReference type="GO" id="GO:0016887">
    <property type="term" value="F:ATP hydrolysis activity"/>
    <property type="evidence" value="ECO:0007669"/>
    <property type="project" value="InterPro"/>
</dbReference>
<dbReference type="GO" id="GO:0005524">
    <property type="term" value="F:ATP binding"/>
    <property type="evidence" value="ECO:0007669"/>
    <property type="project" value="UniProtKB-KW"/>
</dbReference>
<comment type="similarity">
    <text evidence="1">Belongs to the ABC transporter superfamily.</text>
</comment>
<proteinExistence type="inferred from homology"/>
<dbReference type="InterPro" id="IPR017871">
    <property type="entry name" value="ABC_transporter-like_CS"/>
</dbReference>
<dbReference type="InterPro" id="IPR003593">
    <property type="entry name" value="AAA+_ATPase"/>
</dbReference>
<dbReference type="EMBL" id="MIJE01000022">
    <property type="protein sequence ID" value="OEF96999.1"/>
    <property type="molecule type" value="Genomic_DNA"/>
</dbReference>
<dbReference type="InterPro" id="IPR050319">
    <property type="entry name" value="ABC_transp_ATP-bind"/>
</dbReference>
<protein>
    <submittedName>
        <fullName evidence="6">Peptide ABC transporter</fullName>
    </submittedName>
</protein>
<dbReference type="PROSITE" id="PS50893">
    <property type="entry name" value="ABC_TRANSPORTER_2"/>
    <property type="match status" value="1"/>
</dbReference>
<reference evidence="6 7" key="1">
    <citation type="submission" date="2016-09" db="EMBL/GenBank/DDBJ databases">
        <title>Draft genome sequence for the type strain of Desulfuribacillus alkaliarsenatis AHT28, an obligately anaerobic, sulfidogenic bacterium isolated from Russian soda lake sediments.</title>
        <authorList>
            <person name="Abin C.A."/>
            <person name="Hollibaugh J.T."/>
        </authorList>
    </citation>
    <scope>NUCLEOTIDE SEQUENCE [LARGE SCALE GENOMIC DNA]</scope>
    <source>
        <strain evidence="6 7">AHT28</strain>
    </source>
</reference>
<evidence type="ECO:0000313" key="6">
    <source>
        <dbReference type="EMBL" id="OEF96999.1"/>
    </source>
</evidence>
<dbReference type="SMART" id="SM00382">
    <property type="entry name" value="AAA"/>
    <property type="match status" value="1"/>
</dbReference>
<evidence type="ECO:0000259" key="5">
    <source>
        <dbReference type="PROSITE" id="PS50893"/>
    </source>
</evidence>
<organism evidence="6 7">
    <name type="scientific">Desulfuribacillus alkaliarsenatis</name>
    <dbReference type="NCBI Taxonomy" id="766136"/>
    <lineage>
        <taxon>Bacteria</taxon>
        <taxon>Bacillati</taxon>
        <taxon>Bacillota</taxon>
        <taxon>Desulfuribacillia</taxon>
        <taxon>Desulfuribacillales</taxon>
        <taxon>Desulfuribacillaceae</taxon>
        <taxon>Desulfuribacillus</taxon>
    </lineage>
</organism>
<accession>A0A1E5G1Z1</accession>
<evidence type="ECO:0000256" key="1">
    <source>
        <dbReference type="ARBA" id="ARBA00005417"/>
    </source>
</evidence>
<dbReference type="Pfam" id="PF00005">
    <property type="entry name" value="ABC_tran"/>
    <property type="match status" value="1"/>
</dbReference>
<dbReference type="PROSITE" id="PS00211">
    <property type="entry name" value="ABC_TRANSPORTER_1"/>
    <property type="match status" value="1"/>
</dbReference>
<dbReference type="OrthoDB" id="9806285at2"/>
<dbReference type="Proteomes" id="UP000094296">
    <property type="component" value="Unassembled WGS sequence"/>
</dbReference>
<feature type="domain" description="ABC transporter" evidence="5">
    <location>
        <begin position="3"/>
        <end position="204"/>
    </location>
</feature>
<keyword evidence="4" id="KW-0067">ATP-binding</keyword>
<comment type="caution">
    <text evidence="6">The sequence shown here is derived from an EMBL/GenBank/DDBJ whole genome shotgun (WGS) entry which is preliminary data.</text>
</comment>
<gene>
    <name evidence="6" type="ORF">BHF68_05200</name>
</gene>
<keyword evidence="2" id="KW-0813">Transport</keyword>
<dbReference type="RefSeq" id="WP_069643045.1">
    <property type="nucleotide sequence ID" value="NZ_MIJE01000022.1"/>
</dbReference>
<evidence type="ECO:0000256" key="3">
    <source>
        <dbReference type="ARBA" id="ARBA00022741"/>
    </source>
</evidence>
<dbReference type="SUPFAM" id="SSF52540">
    <property type="entry name" value="P-loop containing nucleoside triphosphate hydrolases"/>
    <property type="match status" value="1"/>
</dbReference>
<dbReference type="GO" id="GO:0055085">
    <property type="term" value="P:transmembrane transport"/>
    <property type="evidence" value="ECO:0007669"/>
    <property type="project" value="UniProtKB-ARBA"/>
</dbReference>
<dbReference type="AlphaFoldDB" id="A0A1E5G1Z1"/>
<keyword evidence="7" id="KW-1185">Reference proteome</keyword>
<evidence type="ECO:0000256" key="2">
    <source>
        <dbReference type="ARBA" id="ARBA00022448"/>
    </source>
</evidence>
<evidence type="ECO:0000313" key="7">
    <source>
        <dbReference type="Proteomes" id="UP000094296"/>
    </source>
</evidence>
<dbReference type="InterPro" id="IPR003439">
    <property type="entry name" value="ABC_transporter-like_ATP-bd"/>
</dbReference>
<name>A0A1E5G1Z1_9FIRM</name>
<sequence length="204" mass="23510">MQLKAEKVGYYYKDNEWLFRDFQITVDPGEIIAIQGKSGKGKTTLAQILAGYQKPMEGSVLLGEQELISSKNRISYTGFYPVQLVWQHPEKAVNPRWKLRETLYEAGELDEIIIEQLGIEKQWLERWPNELSGGELQRICVARALHKDTKYLIADEMTSMLDALTQSQIWNVVLDVARDRNIGIIVISHDKHLINKLCNRIVQL</sequence>